<feature type="non-terminal residue" evidence="1">
    <location>
        <position position="179"/>
    </location>
</feature>
<proteinExistence type="predicted"/>
<evidence type="ECO:0000313" key="1">
    <source>
        <dbReference type="EMBL" id="KPK68670.1"/>
    </source>
</evidence>
<sequence length="179" mass="20447">MISILLFLATADSINFYADPVVYRSTLEIRDTIAQTSRVEDIFYVEFNCGIPYYELSFETSDTLILTKASIAFLLRNLERPDSIVDTLYRQYTIPSFSQAAQQQLLFLTQFGLHVPEGSYAYDITVLSGDKTGRVADKLVIRKENYRMSDILIAQNIVYDTIDTYLRKGALRVVPHPSH</sequence>
<accession>A0A0S8G734</accession>
<reference evidence="1 2" key="1">
    <citation type="journal article" date="2015" name="Microbiome">
        <title>Genomic resolution of linkages in carbon, nitrogen, and sulfur cycling among widespread estuary sediment bacteria.</title>
        <authorList>
            <person name="Baker B.J."/>
            <person name="Lazar C.S."/>
            <person name="Teske A.P."/>
            <person name="Dick G.J."/>
        </authorList>
    </citation>
    <scope>NUCLEOTIDE SEQUENCE [LARGE SCALE GENOMIC DNA]</scope>
    <source>
        <strain evidence="1">SM23_60</strain>
    </source>
</reference>
<dbReference type="EMBL" id="LJUO01000157">
    <property type="protein sequence ID" value="KPK68670.1"/>
    <property type="molecule type" value="Genomic_DNA"/>
</dbReference>
<evidence type="ECO:0000313" key="2">
    <source>
        <dbReference type="Proteomes" id="UP000051096"/>
    </source>
</evidence>
<comment type="caution">
    <text evidence="1">The sequence shown here is derived from an EMBL/GenBank/DDBJ whole genome shotgun (WGS) entry which is preliminary data.</text>
</comment>
<protein>
    <submittedName>
        <fullName evidence="1">Uncharacterized protein</fullName>
    </submittedName>
</protein>
<organism evidence="1 2">
    <name type="scientific">candidate division WOR_3 bacterium SM23_60</name>
    <dbReference type="NCBI Taxonomy" id="1703780"/>
    <lineage>
        <taxon>Bacteria</taxon>
        <taxon>Bacteria division WOR-3</taxon>
    </lineage>
</organism>
<dbReference type="AlphaFoldDB" id="A0A0S8G734"/>
<dbReference type="Proteomes" id="UP000051096">
    <property type="component" value="Unassembled WGS sequence"/>
</dbReference>
<gene>
    <name evidence="1" type="ORF">AMJ87_11535</name>
</gene>
<name>A0A0S8G734_UNCW3</name>